<name>B9STG6_RICCO</name>
<feature type="transmembrane region" description="Helical" evidence="7">
    <location>
        <begin position="20"/>
        <end position="42"/>
    </location>
</feature>
<dbReference type="Pfam" id="PF08392">
    <property type="entry name" value="FAE1_CUT1_RppA"/>
    <property type="match status" value="1"/>
</dbReference>
<evidence type="ECO:0000256" key="3">
    <source>
        <dbReference type="ARBA" id="ARBA00022679"/>
    </source>
</evidence>
<accession>B9STG6</accession>
<dbReference type="PIRSF" id="PIRSF036417">
    <property type="entry name" value="3-ktacl-CoA_syn"/>
    <property type="match status" value="1"/>
</dbReference>
<comment type="pathway">
    <text evidence="1 6">Lipid metabolism; fatty acid biosynthesis.</text>
</comment>
<evidence type="ECO:0000256" key="6">
    <source>
        <dbReference type="PIRNR" id="PIRNR036417"/>
    </source>
</evidence>
<dbReference type="PANTHER" id="PTHR31561">
    <property type="entry name" value="3-KETOACYL-COA SYNTHASE"/>
    <property type="match status" value="1"/>
</dbReference>
<evidence type="ECO:0000256" key="2">
    <source>
        <dbReference type="ARBA" id="ARBA00005531"/>
    </source>
</evidence>
<evidence type="ECO:0000256" key="1">
    <source>
        <dbReference type="ARBA" id="ARBA00005194"/>
    </source>
</evidence>
<dbReference type="InterPro" id="IPR013747">
    <property type="entry name" value="ACP_syn_III_C"/>
</dbReference>
<dbReference type="InterPro" id="IPR013601">
    <property type="entry name" value="FAE1_typ3_polyketide_synth"/>
</dbReference>
<dbReference type="GO" id="GO:0009922">
    <property type="term" value="F:fatty acid elongase activity"/>
    <property type="evidence" value="ECO:0007669"/>
    <property type="project" value="UniProtKB-EC"/>
</dbReference>
<evidence type="ECO:0000313" key="10">
    <source>
        <dbReference type="EMBL" id="EEF33117.1"/>
    </source>
</evidence>
<evidence type="ECO:0000256" key="4">
    <source>
        <dbReference type="ARBA" id="ARBA00023315"/>
    </source>
</evidence>
<keyword evidence="3 6" id="KW-0808">Transferase</keyword>
<dbReference type="CDD" id="cd00831">
    <property type="entry name" value="CHS_like"/>
    <property type="match status" value="1"/>
</dbReference>
<sequence length="455" mass="50679">MVTDIFTKFSLLNTSIVTDFSFSFTHFLIATTLVIGVLYYALRTNCVYLIDFTCYLPPDHLRATSSNFVEHVEMSGLFSKENVDFHEKVLERSGIGDEACLPISVHEIPADTSLNAAKREVEVVLFTIVTDLLTKHNINPKSIDILISNCSLFCPTPSISAMTIKKFGLRSNIKNISLSGMGCSAGLLSISLAKELLKVHKNSLVLVISMEAVSPNGYKGQSKSMIVANTIFRMGGAAILLSNRKQDKKMASYKLQHLVRTHTGSDDQAYHSVFQQTDDDGKAGVLLSRALLHTAAKALKTNISELGPLVLPYSEQLQFAWSLIHRKLWNAARQNELYVPKFKKAFKHFCIHAGGRAIIDAVEKNLKLQKEDGEASRMTLYRFGNTSSSSVWYELCYLEAKGKVKKGDQIWQIAFGSGFKCNSAVWKSISDIKPNEKNAWSDRIHLYPVKIPIVS</sequence>
<organism evidence="10 11">
    <name type="scientific">Ricinus communis</name>
    <name type="common">Castor bean</name>
    <dbReference type="NCBI Taxonomy" id="3988"/>
    <lineage>
        <taxon>Eukaryota</taxon>
        <taxon>Viridiplantae</taxon>
        <taxon>Streptophyta</taxon>
        <taxon>Embryophyta</taxon>
        <taxon>Tracheophyta</taxon>
        <taxon>Spermatophyta</taxon>
        <taxon>Magnoliopsida</taxon>
        <taxon>eudicotyledons</taxon>
        <taxon>Gunneridae</taxon>
        <taxon>Pentapetalae</taxon>
        <taxon>rosids</taxon>
        <taxon>fabids</taxon>
        <taxon>Malpighiales</taxon>
        <taxon>Euphorbiaceae</taxon>
        <taxon>Acalyphoideae</taxon>
        <taxon>Acalypheae</taxon>
        <taxon>Ricinus</taxon>
    </lineage>
</organism>
<dbReference type="STRING" id="3988.B9STG6"/>
<comment type="catalytic activity">
    <reaction evidence="5">
        <text>a very-long-chain acyl-CoA + malonyl-CoA + H(+) = a very-long-chain 3-oxoacyl-CoA + CO2 + CoA</text>
        <dbReference type="Rhea" id="RHEA:32727"/>
        <dbReference type="ChEBI" id="CHEBI:15378"/>
        <dbReference type="ChEBI" id="CHEBI:16526"/>
        <dbReference type="ChEBI" id="CHEBI:57287"/>
        <dbReference type="ChEBI" id="CHEBI:57384"/>
        <dbReference type="ChEBI" id="CHEBI:90725"/>
        <dbReference type="ChEBI" id="CHEBI:90736"/>
        <dbReference type="EC" id="2.3.1.199"/>
    </reaction>
</comment>
<dbReference type="FunCoup" id="B9STG6">
    <property type="interactions" value="109"/>
</dbReference>
<dbReference type="eggNOG" id="ENOG502QQXN">
    <property type="taxonomic scope" value="Eukaryota"/>
</dbReference>
<dbReference type="GO" id="GO:0016020">
    <property type="term" value="C:membrane"/>
    <property type="evidence" value="ECO:0007669"/>
    <property type="project" value="InterPro"/>
</dbReference>
<evidence type="ECO:0000259" key="8">
    <source>
        <dbReference type="Pfam" id="PF08392"/>
    </source>
</evidence>
<keyword evidence="4 6" id="KW-0012">Acyltransferase</keyword>
<keyword evidence="7" id="KW-1133">Transmembrane helix</keyword>
<dbReference type="OrthoDB" id="329835at2759"/>
<dbReference type="AlphaFoldDB" id="B9STG6"/>
<keyword evidence="7" id="KW-0812">Transmembrane</keyword>
<keyword evidence="11" id="KW-1185">Reference proteome</keyword>
<evidence type="ECO:0000259" key="9">
    <source>
        <dbReference type="Pfam" id="PF08541"/>
    </source>
</evidence>
<dbReference type="SUPFAM" id="SSF53901">
    <property type="entry name" value="Thiolase-like"/>
    <property type="match status" value="2"/>
</dbReference>
<dbReference type="GO" id="GO:0006633">
    <property type="term" value="P:fatty acid biosynthetic process"/>
    <property type="evidence" value="ECO:0007669"/>
    <property type="project" value="UniProtKB-UniPathway"/>
</dbReference>
<dbReference type="EC" id="2.3.1.-" evidence="6"/>
<dbReference type="InterPro" id="IPR016039">
    <property type="entry name" value="Thiolase-like"/>
</dbReference>
<reference evidence="11" key="1">
    <citation type="journal article" date="2010" name="Nat. Biotechnol.">
        <title>Draft genome sequence of the oilseed species Ricinus communis.</title>
        <authorList>
            <person name="Chan A.P."/>
            <person name="Crabtree J."/>
            <person name="Zhao Q."/>
            <person name="Lorenzi H."/>
            <person name="Orvis J."/>
            <person name="Puiu D."/>
            <person name="Melake-Berhan A."/>
            <person name="Jones K.M."/>
            <person name="Redman J."/>
            <person name="Chen G."/>
            <person name="Cahoon E.B."/>
            <person name="Gedil M."/>
            <person name="Stanke M."/>
            <person name="Haas B.J."/>
            <person name="Wortman J.R."/>
            <person name="Fraser-Liggett C.M."/>
            <person name="Ravel J."/>
            <person name="Rabinowicz P.D."/>
        </authorList>
    </citation>
    <scope>NUCLEOTIDE SEQUENCE [LARGE SCALE GENOMIC DNA]</scope>
    <source>
        <strain evidence="11">cv. Hale</strain>
    </source>
</reference>
<feature type="domain" description="FAE" evidence="8">
    <location>
        <begin position="40"/>
        <end position="328"/>
    </location>
</feature>
<proteinExistence type="inferred from homology"/>
<dbReference type="InterPro" id="IPR012392">
    <property type="entry name" value="3-ktacl-CoA_syn"/>
</dbReference>
<evidence type="ECO:0000256" key="5">
    <source>
        <dbReference type="ARBA" id="ARBA00047375"/>
    </source>
</evidence>
<dbReference type="Gene3D" id="3.40.47.10">
    <property type="match status" value="1"/>
</dbReference>
<dbReference type="Pfam" id="PF08541">
    <property type="entry name" value="ACP_syn_III_C"/>
    <property type="match status" value="1"/>
</dbReference>
<protein>
    <recommendedName>
        <fullName evidence="6">3-ketoacyl-CoA synthase</fullName>
        <ecNumber evidence="6">2.3.1.-</ecNumber>
    </recommendedName>
</protein>
<dbReference type="KEGG" id="rcu:8285180"/>
<evidence type="ECO:0000256" key="7">
    <source>
        <dbReference type="SAM" id="Phobius"/>
    </source>
</evidence>
<feature type="domain" description="Beta-ketoacyl-[acyl-carrier-protein] synthase III C-terminal" evidence="9">
    <location>
        <begin position="346"/>
        <end position="427"/>
    </location>
</feature>
<evidence type="ECO:0000313" key="11">
    <source>
        <dbReference type="Proteomes" id="UP000008311"/>
    </source>
</evidence>
<dbReference type="InParanoid" id="B9STG6"/>
<dbReference type="EMBL" id="EQ974129">
    <property type="protein sequence ID" value="EEF33117.1"/>
    <property type="molecule type" value="Genomic_DNA"/>
</dbReference>
<dbReference type="UniPathway" id="UPA00094"/>
<gene>
    <name evidence="10" type="ORF">RCOM_1320100</name>
</gene>
<keyword evidence="7" id="KW-0472">Membrane</keyword>
<dbReference type="Proteomes" id="UP000008311">
    <property type="component" value="Unassembled WGS sequence"/>
</dbReference>
<comment type="similarity">
    <text evidence="2 6">Belongs to the thiolase-like superfamily. Chalcone/stilbene synthases family.</text>
</comment>